<dbReference type="EMBL" id="JRLZ01000018">
    <property type="protein sequence ID" value="KGO93819.1"/>
    <property type="molecule type" value="Genomic_DNA"/>
</dbReference>
<gene>
    <name evidence="5" type="ORF">Q767_14160</name>
</gene>
<dbReference type="Pfam" id="PF02368">
    <property type="entry name" value="Big_2"/>
    <property type="match status" value="1"/>
</dbReference>
<dbReference type="InterPro" id="IPR003343">
    <property type="entry name" value="Big_2"/>
</dbReference>
<evidence type="ECO:0000256" key="1">
    <source>
        <dbReference type="ARBA" id="ARBA00022729"/>
    </source>
</evidence>
<evidence type="ECO:0008006" key="7">
    <source>
        <dbReference type="Google" id="ProtNLM"/>
    </source>
</evidence>
<proteinExistence type="predicted"/>
<dbReference type="InterPro" id="IPR026444">
    <property type="entry name" value="Secre_tail"/>
</dbReference>
<dbReference type="Gene3D" id="2.80.10.50">
    <property type="match status" value="7"/>
</dbReference>
<dbReference type="GO" id="GO:1902929">
    <property type="term" value="C:plasma membrane of growing cell tip"/>
    <property type="evidence" value="ECO:0007669"/>
    <property type="project" value="TreeGrafter"/>
</dbReference>
<dbReference type="STRING" id="1107311.Q767_14160"/>
<dbReference type="SUPFAM" id="SSF49373">
    <property type="entry name" value="Invasin/intimin cell-adhesion fragments"/>
    <property type="match status" value="1"/>
</dbReference>
<keyword evidence="1 2" id="KW-0732">Signal</keyword>
<organism evidence="5 6">
    <name type="scientific">Flavobacterium enshiense DK69</name>
    <dbReference type="NCBI Taxonomy" id="1107311"/>
    <lineage>
        <taxon>Bacteria</taxon>
        <taxon>Pseudomonadati</taxon>
        <taxon>Bacteroidota</taxon>
        <taxon>Flavobacteriia</taxon>
        <taxon>Flavobacteriales</taxon>
        <taxon>Flavobacteriaceae</taxon>
        <taxon>Flavobacterium</taxon>
    </lineage>
</organism>
<evidence type="ECO:0000259" key="3">
    <source>
        <dbReference type="Pfam" id="PF02368"/>
    </source>
</evidence>
<evidence type="ECO:0000313" key="6">
    <source>
        <dbReference type="Proteomes" id="UP000030149"/>
    </source>
</evidence>
<keyword evidence="6" id="KW-1185">Reference proteome</keyword>
<name>V6SD52_9FLAO</name>
<dbReference type="eggNOG" id="COG3386">
    <property type="taxonomic scope" value="Bacteria"/>
</dbReference>
<evidence type="ECO:0000259" key="4">
    <source>
        <dbReference type="Pfam" id="PF18962"/>
    </source>
</evidence>
<feature type="chain" id="PRO_5004750772" description="Secretion system C-terminal sorting domain-containing protein" evidence="2">
    <location>
        <begin position="22"/>
        <end position="989"/>
    </location>
</feature>
<sequence length="989" mass="105105">MRRIYIYLIFLFYTLSALGQAGNLDTSFNPNDLGFGQGDGANGSVKAVAVQPDGKILIGGDFTKYNGTTQNHIARLNSDGTPDSSFNSGFGADSKINSIVVQSDGKILIGGDFSYYQGVERNRIARLNFDGSLDSTFNPGTGADSSVLSIAMQADGKILIVGSFTNYNGVTQNKIARLKTDGSLDSSFNIGTGADMVIFSIAVQQTGKILIGGTFSYYNGIQQMYFARLNVDGSLDNSFNSGTVVSGDVRSIALQSSGKILIGGNFLYNIARLNSDGGLDVSFDPGNGADQTVLSVTFQQDGKVLIGGYFSRYNGIPCNRIARLNTDGSLDTTFNSGTDANIEVNSIVVQPDNKILVGGGDYTHYSAIRNFIVRLKANGATDIFNPVTGANDTVYSIVMQPDNKILVGGTFTNYDNTKVRSIARLNADGSLDTTFNSGLGADNAIFCMALQPNGKILIGGGFTINGIKVKGITRLNSDGSLDNTFNSGPGSGSEVYSIVLQSDGKILVGGNIMIRRLNVDGSLDDSFKFNIGQGANGFVYGYVSGIGVQSSGKIIIGGSFEVSNGSSFEDHSDVLRLNSNGSLDASFNSGAAGANYDVFALSVQPDGKVLIGGEFSSYNGIFRNYIARLNADGSLDLSFNPGDGEIRRVSSLALQQDGKIVVGRELGYDQGVPVSRITCLNRDGTLDCVFDPGTGANGGITSIFIQPDRKILIGGDFTSYKGVGRNRIARIYGSNALCIPILGNLSACIGFTTQLTGSGTPAASNPWISSNTNVATVNNSGVVLGVSAGTAVITYTDSNGDIASTLVTIVGELSFAIDSNCENNHLLLKVVDETFDPNVVNFIWKDRFGSIISRTSTLDVTEYRNNNPGLSLPLTFTVSVSLGGCSNIVTYTVLDDSCLLSVETSSLNAFKIIAYPNPFKDGFKLEVNTLSQDMLEIKVYDMLGKLIEQNEMNPNKLTTQRIGKDYPLGIYNVVVNQGKEMKTFRVIKR</sequence>
<dbReference type="SUPFAM" id="SSF63829">
    <property type="entry name" value="Calcium-dependent phosphotriesterase"/>
    <property type="match status" value="1"/>
</dbReference>
<reference evidence="5 6" key="2">
    <citation type="journal article" date="2015" name="Stand. Genomic Sci.">
        <title>High quality draft genomic sequence of Flavobacterium enshiense DK69(T) and comparison among Flavobacterium genomes.</title>
        <authorList>
            <person name="Zeng Z."/>
            <person name="Chen C."/>
            <person name="Du H."/>
            <person name="Wang G."/>
            <person name="Li M."/>
        </authorList>
    </citation>
    <scope>NUCLEOTIDE SEQUENCE [LARGE SCALE GENOMIC DNA]</scope>
    <source>
        <strain evidence="5 6">DK69</strain>
    </source>
</reference>
<evidence type="ECO:0000313" key="5">
    <source>
        <dbReference type="EMBL" id="KGO93819.1"/>
    </source>
</evidence>
<dbReference type="OrthoDB" id="9805017at2"/>
<feature type="domain" description="Secretion system C-terminal sorting" evidence="4">
    <location>
        <begin position="915"/>
        <end position="983"/>
    </location>
</feature>
<reference evidence="6" key="1">
    <citation type="submission" date="2013-09" db="EMBL/GenBank/DDBJ databases">
        <authorList>
            <person name="Zeng Z."/>
            <person name="Chen C."/>
        </authorList>
    </citation>
    <scope>NUCLEOTIDE SEQUENCE [LARGE SCALE GENOMIC DNA]</scope>
    <source>
        <strain evidence="6">DK69</strain>
    </source>
</reference>
<dbReference type="NCBIfam" id="TIGR04183">
    <property type="entry name" value="Por_Secre_tail"/>
    <property type="match status" value="1"/>
</dbReference>
<dbReference type="PANTHER" id="PTHR31778:SF2">
    <property type="entry name" value="BUD SITE SELECTION PROTEIN RAX2"/>
    <property type="match status" value="1"/>
</dbReference>
<protein>
    <recommendedName>
        <fullName evidence="7">Secretion system C-terminal sorting domain-containing protein</fullName>
    </recommendedName>
</protein>
<comment type="caution">
    <text evidence="5">The sequence shown here is derived from an EMBL/GenBank/DDBJ whole genome shotgun (WGS) entry which is preliminary data.</text>
</comment>
<dbReference type="SUPFAM" id="SSF101898">
    <property type="entry name" value="NHL repeat"/>
    <property type="match status" value="2"/>
</dbReference>
<accession>V6SD52</accession>
<feature type="signal peptide" evidence="2">
    <location>
        <begin position="1"/>
        <end position="21"/>
    </location>
</feature>
<dbReference type="InterPro" id="IPR008964">
    <property type="entry name" value="Invasin/intimin_cell_adhesion"/>
</dbReference>
<feature type="domain" description="BIG2" evidence="3">
    <location>
        <begin position="750"/>
        <end position="800"/>
    </location>
</feature>
<dbReference type="NCBIfam" id="TIGR02608">
    <property type="entry name" value="delta_60_rpt"/>
    <property type="match status" value="12"/>
</dbReference>
<dbReference type="InterPro" id="IPR013431">
    <property type="entry name" value="Delta_60_rpt"/>
</dbReference>
<dbReference type="Pfam" id="PF17164">
    <property type="entry name" value="DUF5122"/>
    <property type="match status" value="14"/>
</dbReference>
<dbReference type="PANTHER" id="PTHR31778">
    <property type="entry name" value="BUD SITE SELECTION PROTEIN RAX2"/>
    <property type="match status" value="1"/>
</dbReference>
<dbReference type="Pfam" id="PF18962">
    <property type="entry name" value="Por_Secre_tail"/>
    <property type="match status" value="1"/>
</dbReference>
<evidence type="ECO:0000256" key="2">
    <source>
        <dbReference type="SAM" id="SignalP"/>
    </source>
</evidence>
<dbReference type="Gene3D" id="2.60.40.1080">
    <property type="match status" value="1"/>
</dbReference>
<dbReference type="Proteomes" id="UP000030149">
    <property type="component" value="Unassembled WGS sequence"/>
</dbReference>
<dbReference type="RefSeq" id="WP_023573007.1">
    <property type="nucleotide sequence ID" value="NZ_AVCS01000006.1"/>
</dbReference>
<dbReference type="AlphaFoldDB" id="V6SD52"/>
<dbReference type="PATRIC" id="fig|1107311.3.peg.957"/>
<dbReference type="eggNOG" id="COG5492">
    <property type="taxonomic scope" value="Bacteria"/>
</dbReference>